<dbReference type="InterPro" id="IPR054687">
    <property type="entry name" value="Two-CW_dom"/>
</dbReference>
<gene>
    <name evidence="1" type="ORF">HY768_06600</name>
</gene>
<name>A0A933I951_UNCT6</name>
<evidence type="ECO:0000313" key="1">
    <source>
        <dbReference type="EMBL" id="MBI4726877.1"/>
    </source>
</evidence>
<sequence length="101" mass="11156">MAKQNCWDFKKCGRHKGGAKVHELGICPVTTETRTDGMNEGENGGRVCWAIAGTLCGGEVQGTFAMKLGNCMHCEFYKLTRNEQGKEFKAGKDVLDKLKKK</sequence>
<evidence type="ECO:0000313" key="2">
    <source>
        <dbReference type="Proteomes" id="UP000736328"/>
    </source>
</evidence>
<protein>
    <submittedName>
        <fullName evidence="1">Uncharacterized protein</fullName>
    </submittedName>
</protein>
<dbReference type="Proteomes" id="UP000736328">
    <property type="component" value="Unassembled WGS sequence"/>
</dbReference>
<reference evidence="1" key="1">
    <citation type="submission" date="2020-07" db="EMBL/GenBank/DDBJ databases">
        <title>Huge and variable diversity of episymbiotic CPR bacteria and DPANN archaea in groundwater ecosystems.</title>
        <authorList>
            <person name="He C.Y."/>
            <person name="Keren R."/>
            <person name="Whittaker M."/>
            <person name="Farag I.F."/>
            <person name="Doudna J."/>
            <person name="Cate J.H.D."/>
            <person name="Banfield J.F."/>
        </authorList>
    </citation>
    <scope>NUCLEOTIDE SEQUENCE</scope>
    <source>
        <strain evidence="1">NC_groundwater_1520_Pr4_B-0.1um_53_5</strain>
    </source>
</reference>
<proteinExistence type="predicted"/>
<accession>A0A933I951</accession>
<dbReference type="EMBL" id="JACQXR010000087">
    <property type="protein sequence ID" value="MBI4726877.1"/>
    <property type="molecule type" value="Genomic_DNA"/>
</dbReference>
<organism evidence="1 2">
    <name type="scientific">candidate division TA06 bacterium</name>
    <dbReference type="NCBI Taxonomy" id="2250710"/>
    <lineage>
        <taxon>Bacteria</taxon>
        <taxon>Bacteria division TA06</taxon>
    </lineage>
</organism>
<dbReference type="AlphaFoldDB" id="A0A933I951"/>
<dbReference type="NCBIfam" id="NF045718">
    <property type="entry name" value="two_CW_domain"/>
    <property type="match status" value="1"/>
</dbReference>
<comment type="caution">
    <text evidence="1">The sequence shown here is derived from an EMBL/GenBank/DDBJ whole genome shotgun (WGS) entry which is preliminary data.</text>
</comment>